<dbReference type="InterPro" id="IPR036259">
    <property type="entry name" value="MFS_trans_sf"/>
</dbReference>
<dbReference type="HOGENOM" id="CLU_018563_3_2_3"/>
<comment type="subcellular location">
    <subcellularLocation>
        <location evidence="1">Membrane</location>
        <topology evidence="1">Multi-pass membrane protein</topology>
    </subcellularLocation>
</comment>
<dbReference type="PATRIC" id="fig|1173022.3.peg.1789"/>
<dbReference type="NCBIfam" id="TIGR00788">
    <property type="entry name" value="fbt"/>
    <property type="match status" value="1"/>
</dbReference>
<feature type="transmembrane region" description="Helical" evidence="7">
    <location>
        <begin position="273"/>
        <end position="292"/>
    </location>
</feature>
<name>K9VZH7_9CYAN</name>
<feature type="transmembrane region" description="Helical" evidence="7">
    <location>
        <begin position="190"/>
        <end position="210"/>
    </location>
</feature>
<feature type="transmembrane region" description="Helical" evidence="7">
    <location>
        <begin position="123"/>
        <end position="141"/>
    </location>
</feature>
<evidence type="ECO:0000256" key="6">
    <source>
        <dbReference type="ARBA" id="ARBA00023136"/>
    </source>
</evidence>
<keyword evidence="9" id="KW-1185">Reference proteome</keyword>
<evidence type="ECO:0000313" key="9">
    <source>
        <dbReference type="Proteomes" id="UP000010472"/>
    </source>
</evidence>
<dbReference type="eggNOG" id="COG2211">
    <property type="taxonomic scope" value="Bacteria"/>
</dbReference>
<dbReference type="InterPro" id="IPR039309">
    <property type="entry name" value="BT1"/>
</dbReference>
<dbReference type="Proteomes" id="UP000010472">
    <property type="component" value="Chromosome"/>
</dbReference>
<dbReference type="GO" id="GO:0016020">
    <property type="term" value="C:membrane"/>
    <property type="evidence" value="ECO:0007669"/>
    <property type="project" value="UniProtKB-SubCell"/>
</dbReference>
<keyword evidence="4 7" id="KW-0812">Transmembrane</keyword>
<feature type="transmembrane region" description="Helical" evidence="7">
    <location>
        <begin position="239"/>
        <end position="261"/>
    </location>
</feature>
<feature type="transmembrane region" description="Helical" evidence="7">
    <location>
        <begin position="29"/>
        <end position="53"/>
    </location>
</feature>
<keyword evidence="5 7" id="KW-1133">Transmembrane helix</keyword>
<gene>
    <name evidence="8" type="ORF">Cri9333_1657</name>
</gene>
<feature type="transmembrane region" description="Helical" evidence="7">
    <location>
        <begin position="343"/>
        <end position="361"/>
    </location>
</feature>
<dbReference type="EMBL" id="CP003620">
    <property type="protein sequence ID" value="AFZ12545.1"/>
    <property type="molecule type" value="Genomic_DNA"/>
</dbReference>
<protein>
    <submittedName>
        <fullName evidence="8">Folate/biopterin transporter</fullName>
    </submittedName>
</protein>
<accession>K9VZH7</accession>
<dbReference type="OrthoDB" id="8191993at2"/>
<organism evidence="8 9">
    <name type="scientific">Crinalium epipsammum PCC 9333</name>
    <dbReference type="NCBI Taxonomy" id="1173022"/>
    <lineage>
        <taxon>Bacteria</taxon>
        <taxon>Bacillati</taxon>
        <taxon>Cyanobacteriota</taxon>
        <taxon>Cyanophyceae</taxon>
        <taxon>Gomontiellales</taxon>
        <taxon>Gomontiellaceae</taxon>
        <taxon>Crinalium</taxon>
    </lineage>
</organism>
<dbReference type="InterPro" id="IPR004324">
    <property type="entry name" value="FBT"/>
</dbReference>
<evidence type="ECO:0000256" key="7">
    <source>
        <dbReference type="SAM" id="Phobius"/>
    </source>
</evidence>
<dbReference type="RefSeq" id="WP_015202665.1">
    <property type="nucleotide sequence ID" value="NC_019753.1"/>
</dbReference>
<evidence type="ECO:0000313" key="8">
    <source>
        <dbReference type="EMBL" id="AFZ12545.1"/>
    </source>
</evidence>
<dbReference type="PANTHER" id="PTHR31585">
    <property type="entry name" value="FOLATE-BIOPTERIN TRANSPORTER 1, CHLOROPLASTIC"/>
    <property type="match status" value="1"/>
</dbReference>
<keyword evidence="6 7" id="KW-0472">Membrane</keyword>
<dbReference type="Pfam" id="PF03092">
    <property type="entry name" value="BT1"/>
    <property type="match status" value="1"/>
</dbReference>
<reference evidence="8 9" key="1">
    <citation type="submission" date="2012-06" db="EMBL/GenBank/DDBJ databases">
        <title>Finished chromosome of genome of Crinalium epipsammum PCC 9333.</title>
        <authorList>
            <consortium name="US DOE Joint Genome Institute"/>
            <person name="Gugger M."/>
            <person name="Coursin T."/>
            <person name="Rippka R."/>
            <person name="Tandeau De Marsac N."/>
            <person name="Huntemann M."/>
            <person name="Wei C.-L."/>
            <person name="Han J."/>
            <person name="Detter J.C."/>
            <person name="Han C."/>
            <person name="Tapia R."/>
            <person name="Davenport K."/>
            <person name="Daligault H."/>
            <person name="Erkkila T."/>
            <person name="Gu W."/>
            <person name="Munk A.C.C."/>
            <person name="Teshima H."/>
            <person name="Xu Y."/>
            <person name="Chain P."/>
            <person name="Chen A."/>
            <person name="Krypides N."/>
            <person name="Mavromatis K."/>
            <person name="Markowitz V."/>
            <person name="Szeto E."/>
            <person name="Ivanova N."/>
            <person name="Mikhailova N."/>
            <person name="Ovchinnikova G."/>
            <person name="Pagani I."/>
            <person name="Pati A."/>
            <person name="Goodwin L."/>
            <person name="Peters L."/>
            <person name="Pitluck S."/>
            <person name="Woyke T."/>
            <person name="Kerfeld C."/>
        </authorList>
    </citation>
    <scope>NUCLEOTIDE SEQUENCE [LARGE SCALE GENOMIC DNA]</scope>
    <source>
        <strain evidence="8 9">PCC 9333</strain>
    </source>
</reference>
<feature type="transmembrane region" description="Helical" evidence="7">
    <location>
        <begin position="162"/>
        <end position="184"/>
    </location>
</feature>
<evidence type="ECO:0000256" key="1">
    <source>
        <dbReference type="ARBA" id="ARBA00004141"/>
    </source>
</evidence>
<dbReference type="STRING" id="1173022.Cri9333_1657"/>
<feature type="transmembrane region" description="Helical" evidence="7">
    <location>
        <begin position="408"/>
        <end position="429"/>
    </location>
</feature>
<feature type="transmembrane region" description="Helical" evidence="7">
    <location>
        <begin position="304"/>
        <end position="323"/>
    </location>
</feature>
<keyword evidence="3" id="KW-0813">Transport</keyword>
<evidence type="ECO:0000256" key="4">
    <source>
        <dbReference type="ARBA" id="ARBA00022692"/>
    </source>
</evidence>
<feature type="transmembrane region" description="Helical" evidence="7">
    <location>
        <begin position="98"/>
        <end position="117"/>
    </location>
</feature>
<proteinExistence type="inferred from homology"/>
<dbReference type="Gene3D" id="1.20.1250.20">
    <property type="entry name" value="MFS general substrate transporter like domains"/>
    <property type="match status" value="1"/>
</dbReference>
<dbReference type="CDD" id="cd17484">
    <property type="entry name" value="MFS_FBT"/>
    <property type="match status" value="1"/>
</dbReference>
<dbReference type="KEGG" id="cep:Cri9333_1657"/>
<evidence type="ECO:0000256" key="3">
    <source>
        <dbReference type="ARBA" id="ARBA00022448"/>
    </source>
</evidence>
<dbReference type="PANTHER" id="PTHR31585:SF0">
    <property type="entry name" value="FOLATE-BIOPTERIN TRANSPORTER 1, CHLOROPLASTIC"/>
    <property type="match status" value="1"/>
</dbReference>
<dbReference type="SUPFAM" id="SSF103473">
    <property type="entry name" value="MFS general substrate transporter"/>
    <property type="match status" value="1"/>
</dbReference>
<sequence length="487" mass="52956">MVVLADRLSEIKDSTVKKLFFGHEPTPELIAILMVYMVQGILGLARLAVSFFLKDELGLSPAQVSALMGIAALPWVIKPVFGFISDGLPVFGYRRRPYLILSGLLGVLSWAALATIVDTAWAATGAIALSSLSVAVSDVIVDSLVVERARAESHSVAGSLQSLCWGASAVGGLLTAYSSGLLLQHFSTRTVFGVTACFPLIVSGVAWFIAEERINKRPDVSTVWQQVGQLKKAVSQKSILLPMAFIFLWQATPSADSAFFYFTTNELGFQPEFLGRVRFVTSLAALVGVWAFQRFLKTIPFRTIFAWTTILSASLGMTTLLLVTHANRSLGIDDHWFSLGDSVILTVMGQITFMPVLVLAARLCPPGVEATLFALLMSVNNLAGLLSHEFGALITYWMGVTETNFERLWLLVVVTNLSTLLPLPFVGWLPESDPQAAVAAEQTAQSLPPASVIEHHATGSQTSDQPFLPDFLPEFIRFRSSVKESEE</sequence>
<evidence type="ECO:0000256" key="2">
    <source>
        <dbReference type="ARBA" id="ARBA00007015"/>
    </source>
</evidence>
<comment type="similarity">
    <text evidence="2">Belongs to the major facilitator superfamily. Folate-biopterin transporter (TC 2.A.71) family.</text>
</comment>
<feature type="transmembrane region" description="Helical" evidence="7">
    <location>
        <begin position="59"/>
        <end position="77"/>
    </location>
</feature>
<feature type="transmembrane region" description="Helical" evidence="7">
    <location>
        <begin position="373"/>
        <end position="396"/>
    </location>
</feature>
<evidence type="ECO:0000256" key="5">
    <source>
        <dbReference type="ARBA" id="ARBA00022989"/>
    </source>
</evidence>
<dbReference type="AlphaFoldDB" id="K9VZH7"/>